<feature type="transmembrane region" description="Helical" evidence="1">
    <location>
        <begin position="74"/>
        <end position="94"/>
    </location>
</feature>
<dbReference type="OrthoDB" id="5819582at2759"/>
<keyword evidence="4" id="KW-1185">Reference proteome</keyword>
<dbReference type="RefSeq" id="XP_033601290.1">
    <property type="nucleotide sequence ID" value="XM_033743737.1"/>
</dbReference>
<dbReference type="EMBL" id="ML996570">
    <property type="protein sequence ID" value="KAF2758839.1"/>
    <property type="molecule type" value="Genomic_DNA"/>
</dbReference>
<dbReference type="GO" id="GO:0016747">
    <property type="term" value="F:acyltransferase activity, transferring groups other than amino-acyl groups"/>
    <property type="evidence" value="ECO:0007669"/>
    <property type="project" value="InterPro"/>
</dbReference>
<dbReference type="PANTHER" id="PTHR23028:SF134">
    <property type="entry name" value="PUTATIVE (AFU_ORTHOLOGUE AFUA_4G08520)-RELATED"/>
    <property type="match status" value="1"/>
</dbReference>
<reference evidence="3" key="1">
    <citation type="journal article" date="2020" name="Stud. Mycol.">
        <title>101 Dothideomycetes genomes: a test case for predicting lifestyles and emergence of pathogens.</title>
        <authorList>
            <person name="Haridas S."/>
            <person name="Albert R."/>
            <person name="Binder M."/>
            <person name="Bloem J."/>
            <person name="Labutti K."/>
            <person name="Salamov A."/>
            <person name="Andreopoulos B."/>
            <person name="Baker S."/>
            <person name="Barry K."/>
            <person name="Bills G."/>
            <person name="Bluhm B."/>
            <person name="Cannon C."/>
            <person name="Castanera R."/>
            <person name="Culley D."/>
            <person name="Daum C."/>
            <person name="Ezra D."/>
            <person name="Gonzalez J."/>
            <person name="Henrissat B."/>
            <person name="Kuo A."/>
            <person name="Liang C."/>
            <person name="Lipzen A."/>
            <person name="Lutzoni F."/>
            <person name="Magnuson J."/>
            <person name="Mondo S."/>
            <person name="Nolan M."/>
            <person name="Ohm R."/>
            <person name="Pangilinan J."/>
            <person name="Park H.-J."/>
            <person name="Ramirez L."/>
            <person name="Alfaro M."/>
            <person name="Sun H."/>
            <person name="Tritt A."/>
            <person name="Yoshinaga Y."/>
            <person name="Zwiers L.-H."/>
            <person name="Turgeon B."/>
            <person name="Goodwin S."/>
            <person name="Spatafora J."/>
            <person name="Crous P."/>
            <person name="Grigoriev I."/>
        </authorList>
    </citation>
    <scope>NUCLEOTIDE SEQUENCE</scope>
    <source>
        <strain evidence="3">CBS 121739</strain>
    </source>
</reference>
<evidence type="ECO:0000259" key="2">
    <source>
        <dbReference type="Pfam" id="PF01757"/>
    </source>
</evidence>
<evidence type="ECO:0000256" key="1">
    <source>
        <dbReference type="SAM" id="Phobius"/>
    </source>
</evidence>
<feature type="transmembrane region" description="Helical" evidence="1">
    <location>
        <begin position="25"/>
        <end position="49"/>
    </location>
</feature>
<dbReference type="AlphaFoldDB" id="A0A6A6W9K2"/>
<evidence type="ECO:0000313" key="4">
    <source>
        <dbReference type="Proteomes" id="UP000799437"/>
    </source>
</evidence>
<dbReference type="InterPro" id="IPR002656">
    <property type="entry name" value="Acyl_transf_3_dom"/>
</dbReference>
<dbReference type="PANTHER" id="PTHR23028">
    <property type="entry name" value="ACETYLTRANSFERASE"/>
    <property type="match status" value="1"/>
</dbReference>
<dbReference type="Pfam" id="PF01757">
    <property type="entry name" value="Acyl_transf_3"/>
    <property type="match status" value="1"/>
</dbReference>
<proteinExistence type="predicted"/>
<sequence>MPYRSYWADPPEDNRHFIQLPPFRIVFAGQAMVDIFFVVSGYSVSIALIRARNRDGVVAGDFYRRLTSAVFRRFFRLFIPVLVLVTLSHLLYFLNLYTWIFSAEWGFPGCIPFTSPWSHLKWYLSTIASFAYLQTNQNLTLNDHLWTIPVEMCGSLRVYLAVLGFAAVRPRLRPWLVALVGLRLLWLGNPEYTAFIAGLTYAELDDGNTSRTMSHGELPRVTRAAEEEEEERMIRHTPPKTTTTTTTLRLRPLRRAITPAKWAMFAISIYLLCLPVENPFPADWAFQRHIRPPYWKDWEIAMRSWQTIGAVLFIGSVRQLPVLKRPFETRLAQTLGSVSFSLYLLHQTVYRTLLNRMLDWWSWVFLGDGYWEVGPELRGYVVGLVCVWILSVAGLMAVLAVGTRYMTRAVDQRSVVLAHRIEEWCCR</sequence>
<keyword evidence="1" id="KW-0472">Membrane</keyword>
<keyword evidence="1" id="KW-1133">Transmembrane helix</keyword>
<protein>
    <recommendedName>
        <fullName evidence="2">Acyltransferase 3 domain-containing protein</fullName>
    </recommendedName>
</protein>
<feature type="domain" description="Acyltransferase 3" evidence="2">
    <location>
        <begin position="20"/>
        <end position="389"/>
    </location>
</feature>
<dbReference type="GeneID" id="54484791"/>
<feature type="transmembrane region" description="Helical" evidence="1">
    <location>
        <begin position="380"/>
        <end position="403"/>
    </location>
</feature>
<gene>
    <name evidence="3" type="ORF">EJ05DRAFT_475098</name>
</gene>
<organism evidence="3 4">
    <name type="scientific">Pseudovirgaria hyperparasitica</name>
    <dbReference type="NCBI Taxonomy" id="470096"/>
    <lineage>
        <taxon>Eukaryota</taxon>
        <taxon>Fungi</taxon>
        <taxon>Dikarya</taxon>
        <taxon>Ascomycota</taxon>
        <taxon>Pezizomycotina</taxon>
        <taxon>Dothideomycetes</taxon>
        <taxon>Dothideomycetes incertae sedis</taxon>
        <taxon>Acrospermales</taxon>
        <taxon>Acrospermaceae</taxon>
        <taxon>Pseudovirgaria</taxon>
    </lineage>
</organism>
<evidence type="ECO:0000313" key="3">
    <source>
        <dbReference type="EMBL" id="KAF2758839.1"/>
    </source>
</evidence>
<dbReference type="InterPro" id="IPR050879">
    <property type="entry name" value="Acyltransferase_3"/>
</dbReference>
<keyword evidence="1" id="KW-0812">Transmembrane</keyword>
<name>A0A6A6W9K2_9PEZI</name>
<accession>A0A6A6W9K2</accession>
<dbReference type="Proteomes" id="UP000799437">
    <property type="component" value="Unassembled WGS sequence"/>
</dbReference>